<dbReference type="GeneID" id="20713541"/>
<feature type="compositionally biased region" description="Basic and acidic residues" evidence="1">
    <location>
        <begin position="126"/>
        <end position="135"/>
    </location>
</feature>
<feature type="region of interest" description="Disordered" evidence="1">
    <location>
        <begin position="243"/>
        <end position="284"/>
    </location>
</feature>
<dbReference type="KEGG" id="tot:TOT_010000650"/>
<feature type="signal peptide" evidence="2">
    <location>
        <begin position="1"/>
        <end position="23"/>
    </location>
</feature>
<dbReference type="EMBL" id="AP011946">
    <property type="protein sequence ID" value="BAM39190.1"/>
    <property type="molecule type" value="Genomic_DNA"/>
</dbReference>
<feature type="compositionally biased region" description="Low complexity" evidence="1">
    <location>
        <begin position="267"/>
        <end position="281"/>
    </location>
</feature>
<evidence type="ECO:0000256" key="2">
    <source>
        <dbReference type="SAM" id="SignalP"/>
    </source>
</evidence>
<dbReference type="Proteomes" id="UP000003786">
    <property type="component" value="Chromosome 1"/>
</dbReference>
<feature type="chain" id="PRO_5003778025" evidence="2">
    <location>
        <begin position="24"/>
        <end position="514"/>
    </location>
</feature>
<name>J4D5V0_THEOR</name>
<proteinExistence type="predicted"/>
<evidence type="ECO:0000313" key="4">
    <source>
        <dbReference type="Proteomes" id="UP000003786"/>
    </source>
</evidence>
<feature type="compositionally biased region" description="Polar residues" evidence="1">
    <location>
        <begin position="105"/>
        <end position="123"/>
    </location>
</feature>
<dbReference type="OrthoDB" id="361987at2759"/>
<protein>
    <submittedName>
        <fullName evidence="3">Uncharacterized protein</fullName>
    </submittedName>
</protein>
<dbReference type="eggNOG" id="ENOG502SY7Y">
    <property type="taxonomic scope" value="Eukaryota"/>
</dbReference>
<accession>J4D5V0</accession>
<sequence length="514" mass="55689">MKKIKLMYHVFIIQVCMLKFCSGRQLHTPAQNTSKNSSKLDPHNGSKLENIYSNLIETKKFIGKSSLCKVKQDVDTEHNTDEDTKLSNCSKCNRKEEMSKMPDMYTNSANSSDNAPKGTSTYSYPDDTKDNSDSSKVRFGADKAIASRLNAKRNILMRLNTMASNSSTDPYDPNAGYGNQSPGYGGSGGYATDPNAGGGMGAPMAGSAPAMPGDPSAAGMGGGMDASMGGGMNNGMAPQAGGYVPESYPGPGSVPGSAYPNPGFDPNQSGYGNNNQYGYSNDWYNGPDSGYGNGSYPTNPVSTTPYSDEDDIHESFKCKYLAFFFPECTDKKPRNRPMPAPNPMPPVSQQYCNIYGTTDLNLSDFLCNANDWLVVNQNNSVRLTSNKPVSTMQNIELKGNYCNKESLSCTLQLGENSTAGLSVRGMNGERTLIELNSLTKTVSLKQINNQTTQILLETPYSKMNSNFLHLVQVNDGGFQGTLSVFVDGNHVFSKRDIPTQTTGLMGTYFYLLLE</sequence>
<keyword evidence="4" id="KW-1185">Reference proteome</keyword>
<dbReference type="AlphaFoldDB" id="J4D5V0"/>
<feature type="region of interest" description="Disordered" evidence="1">
    <location>
        <begin position="100"/>
        <end position="135"/>
    </location>
</feature>
<evidence type="ECO:0000256" key="1">
    <source>
        <dbReference type="SAM" id="MobiDB-lite"/>
    </source>
</evidence>
<keyword evidence="2" id="KW-0732">Signal</keyword>
<organism evidence="3 4">
    <name type="scientific">Theileria orientalis strain Shintoku</name>
    <dbReference type="NCBI Taxonomy" id="869250"/>
    <lineage>
        <taxon>Eukaryota</taxon>
        <taxon>Sar</taxon>
        <taxon>Alveolata</taxon>
        <taxon>Apicomplexa</taxon>
        <taxon>Aconoidasida</taxon>
        <taxon>Piroplasmida</taxon>
        <taxon>Theileriidae</taxon>
        <taxon>Theileria</taxon>
    </lineage>
</organism>
<gene>
    <name evidence="3" type="ORF">TOT_010000650</name>
</gene>
<reference evidence="3 4" key="1">
    <citation type="journal article" date="2012" name="MBio">
        <title>Comparative genome analysis of three eukaryotic parasites with differing abilities to transform leukocytes reveals key mediators of Theileria-induced leukocyte transformation.</title>
        <authorList>
            <person name="Hayashida K."/>
            <person name="Hara Y."/>
            <person name="Abe T."/>
            <person name="Yamasaki C."/>
            <person name="Toyoda A."/>
            <person name="Kosuge T."/>
            <person name="Suzuki Y."/>
            <person name="Sato Y."/>
            <person name="Kawashima S."/>
            <person name="Katayama T."/>
            <person name="Wakaguri H."/>
            <person name="Inoue N."/>
            <person name="Homma K."/>
            <person name="Tada-Umezaki M."/>
            <person name="Yagi Y."/>
            <person name="Fujii Y."/>
            <person name="Habara T."/>
            <person name="Kanehisa M."/>
            <person name="Watanabe H."/>
            <person name="Ito K."/>
            <person name="Gojobori T."/>
            <person name="Sugawara H."/>
            <person name="Imanishi T."/>
            <person name="Weir W."/>
            <person name="Gardner M."/>
            <person name="Pain A."/>
            <person name="Shiels B."/>
            <person name="Hattori M."/>
            <person name="Nene V."/>
            <person name="Sugimoto C."/>
        </authorList>
    </citation>
    <scope>NUCLEOTIDE SEQUENCE [LARGE SCALE GENOMIC DNA]</scope>
    <source>
        <strain evidence="3 4">Shintoku</strain>
    </source>
</reference>
<dbReference type="VEuPathDB" id="PiroplasmaDB:TOT_010000650"/>
<dbReference type="RefSeq" id="XP_009689491.1">
    <property type="nucleotide sequence ID" value="XM_009691196.1"/>
</dbReference>
<evidence type="ECO:0000313" key="3">
    <source>
        <dbReference type="EMBL" id="BAM39190.1"/>
    </source>
</evidence>